<dbReference type="KEGG" id="rmm:ROSMUCSMR3_03503"/>
<gene>
    <name evidence="1" type="ORF">ROSMUCSMR3_03503</name>
</gene>
<proteinExistence type="predicted"/>
<dbReference type="EMBL" id="CP020474">
    <property type="protein sequence ID" value="ARE84957.1"/>
    <property type="molecule type" value="Genomic_DNA"/>
</dbReference>
<dbReference type="RefSeq" id="WP_081508134.1">
    <property type="nucleotide sequence ID" value="NZ_CP020474.1"/>
</dbReference>
<evidence type="ECO:0000313" key="1">
    <source>
        <dbReference type="EMBL" id="ARE84957.1"/>
    </source>
</evidence>
<accession>A0A1V0RT43</accession>
<dbReference type="Proteomes" id="UP000192273">
    <property type="component" value="Chromosome"/>
</dbReference>
<organism evidence="1 2">
    <name type="scientific">Roseovarius mucosus</name>
    <dbReference type="NCBI Taxonomy" id="215743"/>
    <lineage>
        <taxon>Bacteria</taxon>
        <taxon>Pseudomonadati</taxon>
        <taxon>Pseudomonadota</taxon>
        <taxon>Alphaproteobacteria</taxon>
        <taxon>Rhodobacterales</taxon>
        <taxon>Roseobacteraceae</taxon>
        <taxon>Roseovarius</taxon>
    </lineage>
</organism>
<dbReference type="AlphaFoldDB" id="A0A1V0RT43"/>
<sequence length="64" mass="6945">MAFRWKSPDGKTGSWVATEAAAMRDAVQKKSSSPGLRLTVDLQIAVLLFKSLAGKGWQIEQGQP</sequence>
<keyword evidence="2" id="KW-1185">Reference proteome</keyword>
<protein>
    <submittedName>
        <fullName evidence="1">Uncharacterized protein</fullName>
    </submittedName>
</protein>
<evidence type="ECO:0000313" key="2">
    <source>
        <dbReference type="Proteomes" id="UP000192273"/>
    </source>
</evidence>
<name>A0A1V0RT43_9RHOB</name>
<reference evidence="1 2" key="1">
    <citation type="submission" date="2017-03" db="EMBL/GenBank/DDBJ databases">
        <title>Genome Sequence of Roseovarius mucosus strain SMR3 Isolated from a culture of the Diatom Skeletonema marinoi.</title>
        <authorList>
            <person name="Topel M."/>
            <person name="Pinder M."/>
            <person name="Johansson O.N."/>
            <person name="Kourtchenko O."/>
            <person name="Godhe A."/>
            <person name="Clarke A.K."/>
        </authorList>
    </citation>
    <scope>NUCLEOTIDE SEQUENCE [LARGE SCALE GENOMIC DNA]</scope>
    <source>
        <strain evidence="1 2">SMR3</strain>
    </source>
</reference>